<dbReference type="AlphaFoldDB" id="A0A1W4XID7"/>
<dbReference type="STRING" id="224129.A0A1W4XID7"/>
<dbReference type="RefSeq" id="XP_018332208.1">
    <property type="nucleotide sequence ID" value="XM_018476706.1"/>
</dbReference>
<evidence type="ECO:0000256" key="1">
    <source>
        <dbReference type="ARBA" id="ARBA00004496"/>
    </source>
</evidence>
<evidence type="ECO:0000256" key="5">
    <source>
        <dbReference type="SAM" id="Coils"/>
    </source>
</evidence>
<evidence type="ECO:0000313" key="7">
    <source>
        <dbReference type="Proteomes" id="UP000192223"/>
    </source>
</evidence>
<dbReference type="GeneID" id="108741786"/>
<keyword evidence="4" id="KW-0677">Repeat</keyword>
<dbReference type="InterPro" id="IPR001680">
    <property type="entry name" value="WD40_rpt"/>
</dbReference>
<dbReference type="FunCoup" id="A0A1W4XID7">
    <property type="interactions" value="15"/>
</dbReference>
<dbReference type="SUPFAM" id="SSF50978">
    <property type="entry name" value="WD40 repeat-like"/>
    <property type="match status" value="1"/>
</dbReference>
<sequence length="1113" mass="130204">MDVEEVEEEEVKRKRHYHRRKKRKKYVEEKYNYEEIDGVLKKSLNVASQKYLELIVGEHVTSEKPWKFITKERLEDDLELHEETTELEDIREDIVNYPGTELLIGYVPAEGTEVDEFYFCLTEAAANKVTDIIAQLQEQRAARLQNTVERIAGRWSSLGSEAEVEELMNKCNRPLIEVELETQYPIISPNVYFKLRRVEDARDGYAEMLCRRYTYNNITKKRVDSSIQSAPSIVNRAIQTVFTYPKNAWTQYSYMFDVPAYEPKKMRRYIERLYAETISPLEEDLLINSTINLYRNDYQKLVNNPKAFSPPPPRCYKELVSLHDVYMSKNKVVGYVMWHPMWTGIIAFSYANIAINVTKSGPSNLDEVSRAIYENNVVLLWSTKDTLKPRLLLESPKDVTMLNFCPFNENILVGGCSNGQIIVWDITNKLKEVEEVEVLTIYQQNYRKIMYDMMDWMKMTKDAYRIRPVAVSNITHSHSNTVTSIEWMYPQFAMNKMGHIETLEEDTSLQFITGSLDGYIMFWDLLAVPTLVPGSVRPPRKLKRLQKRPSALTMDVSPFKILNRVLKPFYKIKLQLTPDEIRPFPVTSFAYRLVKMLYKQKDPNPDKKMDLMNDRLYFYPELRPPADPLTNEIYAATLEGDVVHLSWEGYKYSTGEIVTSEVGTTINFAKYHDGPVVSLEQNHTFKDVYLSVGGKVFAVWKKGFNDQPVFWRRSKSRYTSGIWMKAMSSHIILVNENGVKDIWNIDLRSSSPIWSERTYNVPILQTVTHPFPFKTNILALSTGSASVNIFLYNTSLGSSPAKSIKGFKNLIDREIKRKTLFREWQKMWEVTHPERVAHVIEVENGRKRLFQQQQRKGGAVQEEEIVEEKTEEKVEEEPKPEKEQRLTAEQLQQQWKEKEKDRMIKIMLSLKQMNPELLQQQQIPLKKLEEEIAKKNEKKEDYRGQAEEVFNKAVAMNFPEAIRPKTPPPPDPYAGGDMDKEELDNCVQQYEKLSEELTKSIKPHIYKFNWTNLLDYGRNIRKYLDVELSDEQEGHRARFEKYKMSRLKENVIGKLEKARARKMKKVIRYVTTEDGEEEEEEVEEEIIEEDVNEDELDVDETVEETIDTETSEA</sequence>
<reference evidence="8" key="1">
    <citation type="submission" date="2025-08" db="UniProtKB">
        <authorList>
            <consortium name="RefSeq"/>
        </authorList>
    </citation>
    <scope>IDENTIFICATION</scope>
    <source>
        <tissue evidence="8">Entire body</tissue>
    </source>
</reference>
<name>A0A1W4XID7_AGRPL</name>
<keyword evidence="5" id="KW-0175">Coiled coil</keyword>
<dbReference type="InterPro" id="IPR036322">
    <property type="entry name" value="WD40_repeat_dom_sf"/>
</dbReference>
<accession>A0A1W4XID7</accession>
<organism evidence="7 8">
    <name type="scientific">Agrilus planipennis</name>
    <name type="common">Emerald ash borer</name>
    <name type="synonym">Agrilus marcopoli</name>
    <dbReference type="NCBI Taxonomy" id="224129"/>
    <lineage>
        <taxon>Eukaryota</taxon>
        <taxon>Metazoa</taxon>
        <taxon>Ecdysozoa</taxon>
        <taxon>Arthropoda</taxon>
        <taxon>Hexapoda</taxon>
        <taxon>Insecta</taxon>
        <taxon>Pterygota</taxon>
        <taxon>Neoptera</taxon>
        <taxon>Endopterygota</taxon>
        <taxon>Coleoptera</taxon>
        <taxon>Polyphaga</taxon>
        <taxon>Elateriformia</taxon>
        <taxon>Buprestoidea</taxon>
        <taxon>Buprestidae</taxon>
        <taxon>Agrilinae</taxon>
        <taxon>Agrilus</taxon>
    </lineage>
</organism>
<proteinExistence type="predicted"/>
<dbReference type="InterPro" id="IPR050687">
    <property type="entry name" value="Dynein_IC"/>
</dbReference>
<dbReference type="PANTHER" id="PTHR12442:SF5">
    <property type="entry name" value="DYNEIN AXONEMAL INTERMEDIATE CHAIN 3"/>
    <property type="match status" value="1"/>
</dbReference>
<protein>
    <submittedName>
        <fullName evidence="8">WD repeat-containing protein 63</fullName>
    </submittedName>
</protein>
<evidence type="ECO:0000256" key="4">
    <source>
        <dbReference type="ARBA" id="ARBA00022737"/>
    </source>
</evidence>
<dbReference type="Gene3D" id="2.130.10.10">
    <property type="entry name" value="YVTN repeat-like/Quinoprotein amine dehydrogenase"/>
    <property type="match status" value="1"/>
</dbReference>
<dbReference type="InterPro" id="IPR015943">
    <property type="entry name" value="WD40/YVTN_repeat-like_dom_sf"/>
</dbReference>
<dbReference type="SMART" id="SM00320">
    <property type="entry name" value="WD40"/>
    <property type="match status" value="2"/>
</dbReference>
<dbReference type="GO" id="GO:0036156">
    <property type="term" value="C:inner dynein arm"/>
    <property type="evidence" value="ECO:0007669"/>
    <property type="project" value="TreeGrafter"/>
</dbReference>
<evidence type="ECO:0000256" key="3">
    <source>
        <dbReference type="ARBA" id="ARBA00022574"/>
    </source>
</evidence>
<dbReference type="GO" id="GO:0060294">
    <property type="term" value="P:cilium movement involved in cell motility"/>
    <property type="evidence" value="ECO:0007669"/>
    <property type="project" value="TreeGrafter"/>
</dbReference>
<feature type="region of interest" description="Disordered" evidence="6">
    <location>
        <begin position="860"/>
        <end position="887"/>
    </location>
</feature>
<keyword evidence="3" id="KW-0853">WD repeat</keyword>
<keyword evidence="2" id="KW-0963">Cytoplasm</keyword>
<feature type="coiled-coil region" evidence="5">
    <location>
        <begin position="918"/>
        <end position="952"/>
    </location>
</feature>
<dbReference type="OrthoDB" id="6619788at2759"/>
<dbReference type="PANTHER" id="PTHR12442">
    <property type="entry name" value="DYNEIN INTERMEDIATE CHAIN"/>
    <property type="match status" value="1"/>
</dbReference>
<keyword evidence="7" id="KW-1185">Reference proteome</keyword>
<feature type="region of interest" description="Disordered" evidence="6">
    <location>
        <begin position="1072"/>
        <end position="1113"/>
    </location>
</feature>
<dbReference type="Proteomes" id="UP000192223">
    <property type="component" value="Unplaced"/>
</dbReference>
<comment type="subcellular location">
    <subcellularLocation>
        <location evidence="1">Cytoplasm</location>
    </subcellularLocation>
</comment>
<dbReference type="GO" id="GO:0045504">
    <property type="term" value="F:dynein heavy chain binding"/>
    <property type="evidence" value="ECO:0007669"/>
    <property type="project" value="TreeGrafter"/>
</dbReference>
<dbReference type="CTD" id="38851"/>
<gene>
    <name evidence="8" type="primary">LOC108741786</name>
</gene>
<dbReference type="GO" id="GO:0036159">
    <property type="term" value="P:inner dynein arm assembly"/>
    <property type="evidence" value="ECO:0007669"/>
    <property type="project" value="TreeGrafter"/>
</dbReference>
<feature type="compositionally biased region" description="Basic and acidic residues" evidence="6">
    <location>
        <begin position="867"/>
        <end position="886"/>
    </location>
</feature>
<evidence type="ECO:0000256" key="6">
    <source>
        <dbReference type="SAM" id="MobiDB-lite"/>
    </source>
</evidence>
<dbReference type="InParanoid" id="A0A1W4XID7"/>
<dbReference type="GO" id="GO:0045503">
    <property type="term" value="F:dynein light chain binding"/>
    <property type="evidence" value="ECO:0007669"/>
    <property type="project" value="TreeGrafter"/>
</dbReference>
<evidence type="ECO:0000313" key="8">
    <source>
        <dbReference type="RefSeq" id="XP_018332208.1"/>
    </source>
</evidence>
<evidence type="ECO:0000256" key="2">
    <source>
        <dbReference type="ARBA" id="ARBA00022490"/>
    </source>
</evidence>
<dbReference type="KEGG" id="apln:108741786"/>
<feature type="compositionally biased region" description="Acidic residues" evidence="6">
    <location>
        <begin position="1073"/>
        <end position="1113"/>
    </location>
</feature>